<feature type="compositionally biased region" description="Polar residues" evidence="1">
    <location>
        <begin position="132"/>
        <end position="145"/>
    </location>
</feature>
<name>A0A1Y5T6Y6_9RHOB</name>
<gene>
    <name evidence="3" type="ORF">PEL8287_02868</name>
</gene>
<evidence type="ECO:0000256" key="1">
    <source>
        <dbReference type="SAM" id="MobiDB-lite"/>
    </source>
</evidence>
<sequence>MTKEKQVPSVLPELLKMAGTPLALNPLVKPQVEQFWDAQEKLLQEAEAFTRHWFARRHEATKSAMDAAKKATVSANDPTEAMQAMADWQRHSVERIAEDAGEWMDMVARCTGHVVRSEAQVSEEALEEAVRQTKSATKSKSATPV</sequence>
<keyword evidence="4" id="KW-1185">Reference proteome</keyword>
<dbReference type="Pfam" id="PF09361">
    <property type="entry name" value="Phasin_2"/>
    <property type="match status" value="1"/>
</dbReference>
<dbReference type="InterPro" id="IPR018968">
    <property type="entry name" value="Phasin"/>
</dbReference>
<accession>A0A1Y5T6Y6</accession>
<protein>
    <recommendedName>
        <fullName evidence="2">Phasin domain-containing protein</fullName>
    </recommendedName>
</protein>
<evidence type="ECO:0000259" key="2">
    <source>
        <dbReference type="Pfam" id="PF09361"/>
    </source>
</evidence>
<dbReference type="RefSeq" id="WP_085893090.1">
    <property type="nucleotide sequence ID" value="NZ_FWFL01000007.1"/>
</dbReference>
<proteinExistence type="predicted"/>
<feature type="domain" description="Phasin" evidence="2">
    <location>
        <begin position="29"/>
        <end position="115"/>
    </location>
</feature>
<evidence type="ECO:0000313" key="3">
    <source>
        <dbReference type="EMBL" id="SLN53939.1"/>
    </source>
</evidence>
<reference evidence="3 4" key="1">
    <citation type="submission" date="2017-03" db="EMBL/GenBank/DDBJ databases">
        <authorList>
            <person name="Afonso C.L."/>
            <person name="Miller P.J."/>
            <person name="Scott M.A."/>
            <person name="Spackman E."/>
            <person name="Goraichik I."/>
            <person name="Dimitrov K.M."/>
            <person name="Suarez D.L."/>
            <person name="Swayne D.E."/>
        </authorList>
    </citation>
    <scope>NUCLEOTIDE SEQUENCE [LARGE SCALE GENOMIC DNA]</scope>
    <source>
        <strain evidence="3 4">CECT 8287</strain>
    </source>
</reference>
<dbReference type="AlphaFoldDB" id="A0A1Y5T6Y6"/>
<evidence type="ECO:0000313" key="4">
    <source>
        <dbReference type="Proteomes" id="UP000193827"/>
    </source>
</evidence>
<dbReference type="EMBL" id="FWFL01000007">
    <property type="protein sequence ID" value="SLN53939.1"/>
    <property type="molecule type" value="Genomic_DNA"/>
</dbReference>
<dbReference type="Proteomes" id="UP000193827">
    <property type="component" value="Unassembled WGS sequence"/>
</dbReference>
<dbReference type="OrthoDB" id="8138512at2"/>
<organism evidence="3 4">
    <name type="scientific">Roseovarius litorisediminis</name>
    <dbReference type="NCBI Taxonomy" id="1312363"/>
    <lineage>
        <taxon>Bacteria</taxon>
        <taxon>Pseudomonadati</taxon>
        <taxon>Pseudomonadota</taxon>
        <taxon>Alphaproteobacteria</taxon>
        <taxon>Rhodobacterales</taxon>
        <taxon>Roseobacteraceae</taxon>
        <taxon>Roseovarius</taxon>
    </lineage>
</organism>
<feature type="region of interest" description="Disordered" evidence="1">
    <location>
        <begin position="126"/>
        <end position="145"/>
    </location>
</feature>